<evidence type="ECO:0000256" key="1">
    <source>
        <dbReference type="ARBA" id="ARBA00004177"/>
    </source>
</evidence>
<dbReference type="Gene3D" id="6.10.250.1710">
    <property type="match status" value="1"/>
</dbReference>
<dbReference type="STRING" id="35570.A0A1I8QCH0"/>
<dbReference type="Pfam" id="PF03357">
    <property type="entry name" value="Snf7"/>
    <property type="match status" value="1"/>
</dbReference>
<evidence type="ECO:0000256" key="5">
    <source>
        <dbReference type="SAM" id="MobiDB-lite"/>
    </source>
</evidence>
<dbReference type="PANTHER" id="PTHR22761:SF10">
    <property type="entry name" value="GH13992P"/>
    <property type="match status" value="1"/>
</dbReference>
<dbReference type="GO" id="GO:0009898">
    <property type="term" value="C:cytoplasmic side of plasma membrane"/>
    <property type="evidence" value="ECO:0007669"/>
    <property type="project" value="TreeGrafter"/>
</dbReference>
<proteinExistence type="inferred from homology"/>
<dbReference type="VEuPathDB" id="VectorBase:SCAU015868"/>
<evidence type="ECO:0000313" key="7">
    <source>
        <dbReference type="Proteomes" id="UP000095300"/>
    </source>
</evidence>
<dbReference type="GO" id="GO:0032511">
    <property type="term" value="P:late endosome to vacuole transport via multivesicular body sorting pathway"/>
    <property type="evidence" value="ECO:0007669"/>
    <property type="project" value="TreeGrafter"/>
</dbReference>
<protein>
    <submittedName>
        <fullName evidence="6">Uncharacterized protein</fullName>
    </submittedName>
</protein>
<dbReference type="Gene3D" id="1.10.287.1060">
    <property type="entry name" value="ESAT-6-like"/>
    <property type="match status" value="1"/>
</dbReference>
<dbReference type="AlphaFoldDB" id="A0A1I8QCH0"/>
<dbReference type="GO" id="GO:0005771">
    <property type="term" value="C:multivesicular body"/>
    <property type="evidence" value="ECO:0007669"/>
    <property type="project" value="TreeGrafter"/>
</dbReference>
<evidence type="ECO:0000256" key="3">
    <source>
        <dbReference type="ARBA" id="ARBA00022753"/>
    </source>
</evidence>
<feature type="compositionally biased region" description="Low complexity" evidence="5">
    <location>
        <begin position="209"/>
        <end position="218"/>
    </location>
</feature>
<comment type="similarity">
    <text evidence="2">Belongs to the SNF7 family.</text>
</comment>
<reference evidence="7" key="1">
    <citation type="submission" date="2015-05" db="EMBL/GenBank/DDBJ databases">
        <authorList>
            <person name="Wilson R.K."/>
            <person name="Warren W.C."/>
            <person name="Olafson P."/>
        </authorList>
    </citation>
    <scope>NUCLEOTIDE SEQUENCE [LARGE SCALE GENOMIC DNA]</scope>
    <source>
        <strain evidence="7">USDA</strain>
    </source>
</reference>
<dbReference type="Proteomes" id="UP000095300">
    <property type="component" value="Unassembled WGS sequence"/>
</dbReference>
<name>A0A1I8QCH0_STOCA</name>
<dbReference type="OrthoDB" id="5592979at2759"/>
<accession>A0A1I8QCH0</accession>
<keyword evidence="3" id="KW-0967">Endosome</keyword>
<dbReference type="EnsemblMetazoa" id="SCAU015868-RB">
    <property type="protein sequence ID" value="SCAU015868-PB"/>
    <property type="gene ID" value="SCAU015868"/>
</dbReference>
<dbReference type="GO" id="GO:0006900">
    <property type="term" value="P:vesicle budding from membrane"/>
    <property type="evidence" value="ECO:0007669"/>
    <property type="project" value="TreeGrafter"/>
</dbReference>
<sequence>MSFFGKMFGGKKEQAPTTGEAIQKLRETENMLVKKQEFLESKIEEELNTARKNASKNKRELALQALKKKKRLEKQLQQIDGTLSTIEMQREALESANTNTAVLTTMKNAADALKAAHQNMDVDKVHDMMDDIAEQQDVAREISDAISNPVAFGADIDDEDLERELDELEQENFDREIIGVPEPATTFPEIPDEDVAEKAKEKKKAPVSTTTATAAAAAEAEDDDPVMKQLLAWAN</sequence>
<evidence type="ECO:0000256" key="2">
    <source>
        <dbReference type="ARBA" id="ARBA00006190"/>
    </source>
</evidence>
<dbReference type="InterPro" id="IPR005024">
    <property type="entry name" value="Snf7_fam"/>
</dbReference>
<dbReference type="PANTHER" id="PTHR22761">
    <property type="entry name" value="CHARGED MULTIVESICULAR BODY PROTEIN"/>
    <property type="match status" value="1"/>
</dbReference>
<evidence type="ECO:0000313" key="6">
    <source>
        <dbReference type="EnsemblMetazoa" id="SCAU015868-PC"/>
    </source>
</evidence>
<feature type="coiled-coil region" evidence="4">
    <location>
        <begin position="40"/>
        <end position="89"/>
    </location>
</feature>
<keyword evidence="4" id="KW-0175">Coiled coil</keyword>
<feature type="region of interest" description="Disordered" evidence="5">
    <location>
        <begin position="180"/>
        <end position="224"/>
    </location>
</feature>
<gene>
    <name evidence="6" type="primary">106091052</name>
</gene>
<keyword evidence="7" id="KW-1185">Reference proteome</keyword>
<reference evidence="6" key="2">
    <citation type="submission" date="2020-05" db="UniProtKB">
        <authorList>
            <consortium name="EnsemblMetazoa"/>
        </authorList>
    </citation>
    <scope>IDENTIFICATION</scope>
    <source>
        <strain evidence="6">USDA</strain>
    </source>
</reference>
<evidence type="ECO:0000256" key="4">
    <source>
        <dbReference type="SAM" id="Coils"/>
    </source>
</evidence>
<organism evidence="6 7">
    <name type="scientific">Stomoxys calcitrans</name>
    <name type="common">Stable fly</name>
    <name type="synonym">Conops calcitrans</name>
    <dbReference type="NCBI Taxonomy" id="35570"/>
    <lineage>
        <taxon>Eukaryota</taxon>
        <taxon>Metazoa</taxon>
        <taxon>Ecdysozoa</taxon>
        <taxon>Arthropoda</taxon>
        <taxon>Hexapoda</taxon>
        <taxon>Insecta</taxon>
        <taxon>Pterygota</taxon>
        <taxon>Neoptera</taxon>
        <taxon>Endopterygota</taxon>
        <taxon>Diptera</taxon>
        <taxon>Brachycera</taxon>
        <taxon>Muscomorpha</taxon>
        <taxon>Muscoidea</taxon>
        <taxon>Muscidae</taxon>
        <taxon>Stomoxys</taxon>
    </lineage>
</organism>
<dbReference type="EnsemblMetazoa" id="SCAU015868-RC">
    <property type="protein sequence ID" value="SCAU015868-PC"/>
    <property type="gene ID" value="SCAU015868"/>
</dbReference>
<dbReference type="GO" id="GO:0000815">
    <property type="term" value="C:ESCRT III complex"/>
    <property type="evidence" value="ECO:0007669"/>
    <property type="project" value="TreeGrafter"/>
</dbReference>
<comment type="subcellular location">
    <subcellularLocation>
        <location evidence="1">Endosome</location>
    </subcellularLocation>
</comment>